<evidence type="ECO:0000256" key="2">
    <source>
        <dbReference type="ARBA" id="ARBA00023002"/>
    </source>
</evidence>
<dbReference type="SUPFAM" id="SSF51735">
    <property type="entry name" value="NAD(P)-binding Rossmann-fold domains"/>
    <property type="match status" value="1"/>
</dbReference>
<dbReference type="FunFam" id="3.40.50.720:FF:000203">
    <property type="entry name" value="D-3-phosphoglycerate dehydrogenase (SerA)"/>
    <property type="match status" value="1"/>
</dbReference>
<dbReference type="Pfam" id="PF00389">
    <property type="entry name" value="2-Hacid_dh"/>
    <property type="match status" value="1"/>
</dbReference>
<proteinExistence type="inferred from homology"/>
<dbReference type="GO" id="GO:0016616">
    <property type="term" value="F:oxidoreductase activity, acting on the CH-OH group of donors, NAD or NADP as acceptor"/>
    <property type="evidence" value="ECO:0007669"/>
    <property type="project" value="InterPro"/>
</dbReference>
<dbReference type="InterPro" id="IPR036291">
    <property type="entry name" value="NAD(P)-bd_dom_sf"/>
</dbReference>
<dbReference type="InterPro" id="IPR006140">
    <property type="entry name" value="D-isomer_DH_NAD-bd"/>
</dbReference>
<accession>D3PMA6</accession>
<dbReference type="RefSeq" id="WP_013014710.1">
    <property type="nucleotide sequence ID" value="NC_013946.1"/>
</dbReference>
<dbReference type="eggNOG" id="COG0111">
    <property type="taxonomic scope" value="Bacteria"/>
</dbReference>
<evidence type="ECO:0000313" key="7">
    <source>
        <dbReference type="EMBL" id="ADD29212.1"/>
    </source>
</evidence>
<name>D3PMA6_MEIRD</name>
<evidence type="ECO:0000259" key="5">
    <source>
        <dbReference type="Pfam" id="PF00389"/>
    </source>
</evidence>
<dbReference type="GO" id="GO:0051287">
    <property type="term" value="F:NAD binding"/>
    <property type="evidence" value="ECO:0007669"/>
    <property type="project" value="InterPro"/>
</dbReference>
<keyword evidence="3" id="KW-0520">NAD</keyword>
<dbReference type="InterPro" id="IPR050857">
    <property type="entry name" value="D-2-hydroxyacid_DH"/>
</dbReference>
<dbReference type="PATRIC" id="fig|504728.9.peg.2108"/>
<dbReference type="EMBL" id="CP001743">
    <property type="protein sequence ID" value="ADD29212.1"/>
    <property type="molecule type" value="Genomic_DNA"/>
</dbReference>
<evidence type="ECO:0000313" key="8">
    <source>
        <dbReference type="EMBL" id="AGK05337.1"/>
    </source>
</evidence>
<feature type="domain" description="D-isomer specific 2-hydroxyacid dehydrogenase NAD-binding" evidence="6">
    <location>
        <begin position="106"/>
        <end position="283"/>
    </location>
</feature>
<evidence type="ECO:0000313" key="9">
    <source>
        <dbReference type="Proteomes" id="UP000006655"/>
    </source>
</evidence>
<dbReference type="KEGG" id="mre:K649_10225"/>
<gene>
    <name evidence="7" type="ordered locus">Mrub_2461</name>
    <name evidence="8" type="ORF">K649_10225</name>
</gene>
<dbReference type="SUPFAM" id="SSF52283">
    <property type="entry name" value="Formate/glycerate dehydrogenase catalytic domain-like"/>
    <property type="match status" value="1"/>
</dbReference>
<keyword evidence="2 4" id="KW-0560">Oxidoreductase</keyword>
<dbReference type="OrthoDB" id="9805416at2"/>
<dbReference type="CDD" id="cd12173">
    <property type="entry name" value="PGDH_4"/>
    <property type="match status" value="1"/>
</dbReference>
<comment type="similarity">
    <text evidence="1 4">Belongs to the D-isomer specific 2-hydroxyacid dehydrogenase family.</text>
</comment>
<evidence type="ECO:0000256" key="4">
    <source>
        <dbReference type="RuleBase" id="RU003719"/>
    </source>
</evidence>
<reference evidence="7 9" key="1">
    <citation type="journal article" date="2010" name="Stand. Genomic Sci.">
        <title>Complete genome sequence of Meiothermus ruber type strain (21).</title>
        <authorList>
            <person name="Tindall B.J."/>
            <person name="Sikorski J."/>
            <person name="Lucas S."/>
            <person name="Goltsman E."/>
            <person name="Copeland A."/>
            <person name="Glavina Del Rio T."/>
            <person name="Nolan M."/>
            <person name="Tice H."/>
            <person name="Cheng J.F."/>
            <person name="Han C."/>
            <person name="Pitluck S."/>
            <person name="Liolios K."/>
            <person name="Ivanova N."/>
            <person name="Mavromatis K."/>
            <person name="Ovchinnikova G."/>
            <person name="Pati A."/>
            <person name="Fahnrich R."/>
            <person name="Goodwin L."/>
            <person name="Chen A."/>
            <person name="Palaniappan K."/>
            <person name="Land M."/>
            <person name="Hauser L."/>
            <person name="Chang Y.J."/>
            <person name="Jeffries C.D."/>
            <person name="Rohde M."/>
            <person name="Goker M."/>
            <person name="Woyke T."/>
            <person name="Bristow J."/>
            <person name="Eisen J.A."/>
            <person name="Markowitz V."/>
            <person name="Hugenholtz P."/>
            <person name="Kyrpides N.C."/>
            <person name="Klenk H.P."/>
            <person name="Lapidus A."/>
        </authorList>
    </citation>
    <scope>NUCLEOTIDE SEQUENCE [LARGE SCALE GENOMIC DNA]</scope>
    <source>
        <strain evidence="9">ATCC 35948 / DSM 1279 / VKM B-1258 / 21</strain>
        <strain evidence="7">DSM 1279</strain>
    </source>
</reference>
<sequence>MIVVCEFITPSGLQRLQQSGLEVHYDPHLWKDREALKARLAGASALIVRNQTQVNAELLAAAPRLRVVGRLGVGLDNINQPDLKAAGVQLYFARGINANGVAEYVMAAMLHLARNIAGAAAHVAEGGWNRTAFGGFELSGKTLGLVGLGEVGLRVARRARAFGMRVVASDPMRLPWESAVEDLGIELVSTPEVLRRAQFLSLHAPLTPETRELIRAETLAAMPRGSFLINTARGELVQQADLVAALRSGHLAGAVLDVVDPEPLPPEHPLRGVENLWITPHVAGLTAEAQEAVGLRVAEGVLNILGVA</sequence>
<evidence type="ECO:0000256" key="3">
    <source>
        <dbReference type="ARBA" id="ARBA00023027"/>
    </source>
</evidence>
<dbReference type="KEGG" id="mrb:Mrub_2461"/>
<feature type="domain" description="D-isomer specific 2-hydroxyacid dehydrogenase catalytic" evidence="5">
    <location>
        <begin position="2"/>
        <end position="304"/>
    </location>
</feature>
<evidence type="ECO:0000313" key="10">
    <source>
        <dbReference type="Proteomes" id="UP000013026"/>
    </source>
</evidence>
<dbReference type="Gene3D" id="3.40.50.720">
    <property type="entry name" value="NAD(P)-binding Rossmann-like Domain"/>
    <property type="match status" value="2"/>
</dbReference>
<dbReference type="PANTHER" id="PTHR42789">
    <property type="entry name" value="D-ISOMER SPECIFIC 2-HYDROXYACID DEHYDROGENASE FAMILY PROTEIN (AFU_ORTHOLOGUE AFUA_6G10090)"/>
    <property type="match status" value="1"/>
</dbReference>
<dbReference type="AlphaFoldDB" id="D3PMA6"/>
<protein>
    <submittedName>
        <fullName evidence="8">D-isomer specific 2-hydroxyacid dehydrogenase NAD-binding protein</fullName>
    </submittedName>
</protein>
<dbReference type="STRING" id="504728.K649_10225"/>
<dbReference type="PANTHER" id="PTHR42789:SF1">
    <property type="entry name" value="D-ISOMER SPECIFIC 2-HYDROXYACID DEHYDROGENASE FAMILY PROTEIN (AFU_ORTHOLOGUE AFUA_6G10090)"/>
    <property type="match status" value="1"/>
</dbReference>
<dbReference type="Proteomes" id="UP000006655">
    <property type="component" value="Chromosome"/>
</dbReference>
<dbReference type="InterPro" id="IPR006139">
    <property type="entry name" value="D-isomer_2_OHA_DH_cat_dom"/>
</dbReference>
<dbReference type="Proteomes" id="UP000013026">
    <property type="component" value="Chromosome"/>
</dbReference>
<reference evidence="8 10" key="3">
    <citation type="submission" date="2013-04" db="EMBL/GenBank/DDBJ databases">
        <authorList>
            <person name="Chin J."/>
            <person name="Alexander D.H."/>
            <person name="Marks P."/>
            <person name="Korlach J."/>
            <person name="Clum A."/>
            <person name="Copeland A."/>
        </authorList>
    </citation>
    <scope>NUCLEOTIDE SEQUENCE [LARGE SCALE GENOMIC DNA]</scope>
    <source>
        <strain evidence="10">ATCC 35948 / DSM 1279 / VKM B-1258 / 21</strain>
        <strain evidence="8">DSM 1279</strain>
    </source>
</reference>
<evidence type="ECO:0000256" key="1">
    <source>
        <dbReference type="ARBA" id="ARBA00005854"/>
    </source>
</evidence>
<evidence type="ECO:0000259" key="6">
    <source>
        <dbReference type="Pfam" id="PF02826"/>
    </source>
</evidence>
<dbReference type="Pfam" id="PF02826">
    <property type="entry name" value="2-Hacid_dh_C"/>
    <property type="match status" value="1"/>
</dbReference>
<reference evidence="8" key="2">
    <citation type="submission" date="2013-04" db="EMBL/GenBank/DDBJ databases">
        <title>Non-Hybrid, Finished Microbial Genome Assemblies from Long-Read SMRT Sequencing Data.</title>
        <authorList>
            <person name="Klammer A."/>
            <person name="Drake J."/>
            <person name="Heiner C."/>
            <person name="Clum A."/>
            <person name="Copeland A."/>
            <person name="Huddleston J."/>
            <person name="Eichler E."/>
            <person name="Turner S.W."/>
        </authorList>
    </citation>
    <scope>NUCLEOTIDE SEQUENCE</scope>
    <source>
        <strain evidence="8">DSM 1279</strain>
    </source>
</reference>
<organism evidence="8 10">
    <name type="scientific">Meiothermus ruber (strain ATCC 35948 / DSM 1279 / VKM B-1258 / 21)</name>
    <name type="common">Thermus ruber</name>
    <dbReference type="NCBI Taxonomy" id="504728"/>
    <lineage>
        <taxon>Bacteria</taxon>
        <taxon>Thermotogati</taxon>
        <taxon>Deinococcota</taxon>
        <taxon>Deinococci</taxon>
        <taxon>Thermales</taxon>
        <taxon>Thermaceae</taxon>
        <taxon>Meiothermus</taxon>
    </lineage>
</organism>
<keyword evidence="9" id="KW-1185">Reference proteome</keyword>
<dbReference type="EMBL" id="CP005385">
    <property type="protein sequence ID" value="AGK05337.1"/>
    <property type="molecule type" value="Genomic_DNA"/>
</dbReference>